<dbReference type="Proteomes" id="UP000269154">
    <property type="component" value="Unassembled WGS sequence"/>
</dbReference>
<sequence length="123" mass="13940">APVLLEVARYCQCQLRIEYPLSVNERLKGNLDYLLQSNSQLLVIEAKHEDMTRGFTQLAVELIALSEWEPEQDLIFGCVTMGELWIFGILDKKQRLIQQNIDSLRVPGDVEALVDVLVGILEG</sequence>
<evidence type="ECO:0008006" key="3">
    <source>
        <dbReference type="Google" id="ProtNLM"/>
    </source>
</evidence>
<evidence type="ECO:0000313" key="1">
    <source>
        <dbReference type="EMBL" id="RQH11142.1"/>
    </source>
</evidence>
<feature type="non-terminal residue" evidence="1">
    <location>
        <position position="1"/>
    </location>
</feature>
<accession>A0A3N6NP67</accession>
<keyword evidence="2" id="KW-1185">Reference proteome</keyword>
<organism evidence="1 2">
    <name type="scientific">Okeania hirsuta</name>
    <dbReference type="NCBI Taxonomy" id="1458930"/>
    <lineage>
        <taxon>Bacteria</taxon>
        <taxon>Bacillati</taxon>
        <taxon>Cyanobacteriota</taxon>
        <taxon>Cyanophyceae</taxon>
        <taxon>Oscillatoriophycideae</taxon>
        <taxon>Oscillatoriales</taxon>
        <taxon>Microcoleaceae</taxon>
        <taxon>Okeania</taxon>
    </lineage>
</organism>
<gene>
    <name evidence="1" type="ORF">D5R40_35070</name>
</gene>
<comment type="caution">
    <text evidence="1">The sequence shown here is derived from an EMBL/GenBank/DDBJ whole genome shotgun (WGS) entry which is preliminary data.</text>
</comment>
<dbReference type="EMBL" id="RCBY01000698">
    <property type="protein sequence ID" value="RQH11142.1"/>
    <property type="molecule type" value="Genomic_DNA"/>
</dbReference>
<evidence type="ECO:0000313" key="2">
    <source>
        <dbReference type="Proteomes" id="UP000269154"/>
    </source>
</evidence>
<dbReference type="AlphaFoldDB" id="A0A3N6NP67"/>
<proteinExistence type="predicted"/>
<protein>
    <recommendedName>
        <fullName evidence="3">Restriction endonuclease subunit R</fullName>
    </recommendedName>
</protein>
<reference evidence="1 2" key="1">
    <citation type="journal article" date="2018" name="ACS Chem. Biol.">
        <title>Ketoreductase domain dysfunction expands chemodiversity: malyngamide biosynthesis in the cyanobacterium Okeania hirsuta.</title>
        <authorList>
            <person name="Moss N.A."/>
            <person name="Leao T."/>
            <person name="Rankin M."/>
            <person name="McCullough T.M."/>
            <person name="Qu P."/>
            <person name="Korobeynikov A."/>
            <person name="Smith J.L."/>
            <person name="Gerwick L."/>
            <person name="Gerwick W.H."/>
        </authorList>
    </citation>
    <scope>NUCLEOTIDE SEQUENCE [LARGE SCALE GENOMIC DNA]</scope>
    <source>
        <strain evidence="1 2">PAB10Feb10-1</strain>
    </source>
</reference>
<name>A0A3N6NP67_9CYAN</name>